<evidence type="ECO:0000313" key="10">
    <source>
        <dbReference type="Proteomes" id="UP000054477"/>
    </source>
</evidence>
<accession>A0A0C9XC93</accession>
<feature type="region of interest" description="Disordered" evidence="6">
    <location>
        <begin position="250"/>
        <end position="271"/>
    </location>
</feature>
<feature type="transmembrane region" description="Helical" evidence="7">
    <location>
        <begin position="105"/>
        <end position="124"/>
    </location>
</feature>
<dbReference type="PANTHER" id="PTHR33048">
    <property type="entry name" value="PTH11-LIKE INTEGRAL MEMBRANE PROTEIN (AFU_ORTHOLOGUE AFUA_5G11245)"/>
    <property type="match status" value="1"/>
</dbReference>
<evidence type="ECO:0000256" key="7">
    <source>
        <dbReference type="SAM" id="Phobius"/>
    </source>
</evidence>
<dbReference type="EMBL" id="KN838592">
    <property type="protein sequence ID" value="KIK02471.1"/>
    <property type="molecule type" value="Genomic_DNA"/>
</dbReference>
<evidence type="ECO:0000256" key="2">
    <source>
        <dbReference type="ARBA" id="ARBA00022692"/>
    </source>
</evidence>
<reference evidence="10" key="2">
    <citation type="submission" date="2015-01" db="EMBL/GenBank/DDBJ databases">
        <title>Evolutionary Origins and Diversification of the Mycorrhizal Mutualists.</title>
        <authorList>
            <consortium name="DOE Joint Genome Institute"/>
            <consortium name="Mycorrhizal Genomics Consortium"/>
            <person name="Kohler A."/>
            <person name="Kuo A."/>
            <person name="Nagy L.G."/>
            <person name="Floudas D."/>
            <person name="Copeland A."/>
            <person name="Barry K.W."/>
            <person name="Cichocki N."/>
            <person name="Veneault-Fourrey C."/>
            <person name="LaButti K."/>
            <person name="Lindquist E.A."/>
            <person name="Lipzen A."/>
            <person name="Lundell T."/>
            <person name="Morin E."/>
            <person name="Murat C."/>
            <person name="Riley R."/>
            <person name="Ohm R."/>
            <person name="Sun H."/>
            <person name="Tunlid A."/>
            <person name="Henrissat B."/>
            <person name="Grigoriev I.V."/>
            <person name="Hibbett D.S."/>
            <person name="Martin F."/>
        </authorList>
    </citation>
    <scope>NUCLEOTIDE SEQUENCE [LARGE SCALE GENOMIC DNA]</scope>
    <source>
        <strain evidence="10">LaAM-08-1</strain>
    </source>
</reference>
<dbReference type="AlphaFoldDB" id="A0A0C9XC93"/>
<dbReference type="InterPro" id="IPR052337">
    <property type="entry name" value="SAT4-like"/>
</dbReference>
<feature type="domain" description="Rhodopsin" evidence="8">
    <location>
        <begin position="13"/>
        <end position="239"/>
    </location>
</feature>
<feature type="transmembrane region" description="Helical" evidence="7">
    <location>
        <begin position="175"/>
        <end position="201"/>
    </location>
</feature>
<keyword evidence="10" id="KW-1185">Reference proteome</keyword>
<dbReference type="HOGENOM" id="CLU_052841_2_0_1"/>
<comment type="subcellular location">
    <subcellularLocation>
        <location evidence="1">Membrane</location>
        <topology evidence="1">Multi-pass membrane protein</topology>
    </subcellularLocation>
</comment>
<evidence type="ECO:0000259" key="8">
    <source>
        <dbReference type="Pfam" id="PF20684"/>
    </source>
</evidence>
<name>A0A0C9XC93_9AGAR</name>
<feature type="transmembrane region" description="Helical" evidence="7">
    <location>
        <begin position="213"/>
        <end position="240"/>
    </location>
</feature>
<reference evidence="9 10" key="1">
    <citation type="submission" date="2014-04" db="EMBL/GenBank/DDBJ databases">
        <authorList>
            <consortium name="DOE Joint Genome Institute"/>
            <person name="Kuo A."/>
            <person name="Kohler A."/>
            <person name="Nagy L.G."/>
            <person name="Floudas D."/>
            <person name="Copeland A."/>
            <person name="Barry K.W."/>
            <person name="Cichocki N."/>
            <person name="Veneault-Fourrey C."/>
            <person name="LaButti K."/>
            <person name="Lindquist E.A."/>
            <person name="Lipzen A."/>
            <person name="Lundell T."/>
            <person name="Morin E."/>
            <person name="Murat C."/>
            <person name="Sun H."/>
            <person name="Tunlid A."/>
            <person name="Henrissat B."/>
            <person name="Grigoriev I.V."/>
            <person name="Hibbett D.S."/>
            <person name="Martin F."/>
            <person name="Nordberg H.P."/>
            <person name="Cantor M.N."/>
            <person name="Hua S.X."/>
        </authorList>
    </citation>
    <scope>NUCLEOTIDE SEQUENCE [LARGE SCALE GENOMIC DNA]</scope>
    <source>
        <strain evidence="9 10">LaAM-08-1</strain>
    </source>
</reference>
<evidence type="ECO:0000313" key="9">
    <source>
        <dbReference type="EMBL" id="KIK02471.1"/>
    </source>
</evidence>
<dbReference type="Pfam" id="PF20684">
    <property type="entry name" value="Fung_rhodopsin"/>
    <property type="match status" value="1"/>
</dbReference>
<keyword evidence="4 7" id="KW-0472">Membrane</keyword>
<feature type="transmembrane region" description="Helical" evidence="7">
    <location>
        <begin position="29"/>
        <end position="50"/>
    </location>
</feature>
<evidence type="ECO:0000256" key="1">
    <source>
        <dbReference type="ARBA" id="ARBA00004141"/>
    </source>
</evidence>
<dbReference type="PANTHER" id="PTHR33048:SF47">
    <property type="entry name" value="INTEGRAL MEMBRANE PROTEIN-RELATED"/>
    <property type="match status" value="1"/>
</dbReference>
<dbReference type="GO" id="GO:0016020">
    <property type="term" value="C:membrane"/>
    <property type="evidence" value="ECO:0007669"/>
    <property type="project" value="UniProtKB-SubCell"/>
</dbReference>
<sequence length="321" mass="36242">VLHSIALCSTIFRIVQRWSASRLWWDDCLLLLPLGIDATYLASLWTLHYISFVPASALNKKIIDSFWFGTLLWLLIIWSCRTSLALSMARIFPPGHHSRRSSLTLALYFVVTFILCIVTLSVVCRTGNTIMFRGESCIKAGVMTTSLDLSGDTLLTLVPLITFWRVRLPQTQRRLILISFSASFMTLIASIAFCVLFYGTIIGNFNLGSSKALIIMMMAHIEATTSMIVCNLAVITTFFYRIFRREQDTEAVEESTEKSEETLNTRPPRSDATSRIEFTEILNTTWTSLEQRSEPSSQTFEVASDPEIIRSGQLPIQVVGR</sequence>
<feature type="non-terminal residue" evidence="9">
    <location>
        <position position="1"/>
    </location>
</feature>
<proteinExistence type="inferred from homology"/>
<dbReference type="Proteomes" id="UP000054477">
    <property type="component" value="Unassembled WGS sequence"/>
</dbReference>
<organism evidence="9 10">
    <name type="scientific">Laccaria amethystina LaAM-08-1</name>
    <dbReference type="NCBI Taxonomy" id="1095629"/>
    <lineage>
        <taxon>Eukaryota</taxon>
        <taxon>Fungi</taxon>
        <taxon>Dikarya</taxon>
        <taxon>Basidiomycota</taxon>
        <taxon>Agaricomycotina</taxon>
        <taxon>Agaricomycetes</taxon>
        <taxon>Agaricomycetidae</taxon>
        <taxon>Agaricales</taxon>
        <taxon>Agaricineae</taxon>
        <taxon>Hydnangiaceae</taxon>
        <taxon>Laccaria</taxon>
    </lineage>
</organism>
<gene>
    <name evidence="9" type="ORF">K443DRAFT_657528</name>
</gene>
<dbReference type="OrthoDB" id="3229610at2759"/>
<feature type="compositionally biased region" description="Basic and acidic residues" evidence="6">
    <location>
        <begin position="255"/>
        <end position="271"/>
    </location>
</feature>
<dbReference type="STRING" id="1095629.A0A0C9XC93"/>
<protein>
    <recommendedName>
        <fullName evidence="8">Rhodopsin domain-containing protein</fullName>
    </recommendedName>
</protein>
<feature type="transmembrane region" description="Helical" evidence="7">
    <location>
        <begin position="71"/>
        <end position="93"/>
    </location>
</feature>
<evidence type="ECO:0000256" key="4">
    <source>
        <dbReference type="ARBA" id="ARBA00023136"/>
    </source>
</evidence>
<evidence type="ECO:0000256" key="6">
    <source>
        <dbReference type="SAM" id="MobiDB-lite"/>
    </source>
</evidence>
<comment type="similarity">
    <text evidence="5">Belongs to the SAT4 family.</text>
</comment>
<keyword evidence="2 7" id="KW-0812">Transmembrane</keyword>
<dbReference type="InterPro" id="IPR049326">
    <property type="entry name" value="Rhodopsin_dom_fungi"/>
</dbReference>
<evidence type="ECO:0000256" key="5">
    <source>
        <dbReference type="ARBA" id="ARBA00038359"/>
    </source>
</evidence>
<evidence type="ECO:0000256" key="3">
    <source>
        <dbReference type="ARBA" id="ARBA00022989"/>
    </source>
</evidence>
<keyword evidence="3 7" id="KW-1133">Transmembrane helix</keyword>